<dbReference type="Gene3D" id="3.30.70.270">
    <property type="match status" value="2"/>
</dbReference>
<accession>A0A6J8AM23</accession>
<dbReference type="InterPro" id="IPR050951">
    <property type="entry name" value="Retrovirus_Pol_polyprotein"/>
</dbReference>
<dbReference type="AlphaFoldDB" id="A0A6J8AM23"/>
<feature type="domain" description="Reverse transcriptase" evidence="1">
    <location>
        <begin position="1"/>
        <end position="81"/>
    </location>
</feature>
<dbReference type="SUPFAM" id="SSF56672">
    <property type="entry name" value="DNA/RNA polymerases"/>
    <property type="match status" value="1"/>
</dbReference>
<evidence type="ECO:0000313" key="3">
    <source>
        <dbReference type="Proteomes" id="UP000507470"/>
    </source>
</evidence>
<reference evidence="2 3" key="1">
    <citation type="submission" date="2020-06" db="EMBL/GenBank/DDBJ databases">
        <authorList>
            <person name="Li R."/>
            <person name="Bekaert M."/>
        </authorList>
    </citation>
    <scope>NUCLEOTIDE SEQUENCE [LARGE SCALE GENOMIC DNA]</scope>
    <source>
        <strain evidence="3">wild</strain>
    </source>
</reference>
<evidence type="ECO:0000259" key="1">
    <source>
        <dbReference type="Pfam" id="PF00078"/>
    </source>
</evidence>
<name>A0A6J8AM23_MYTCO</name>
<evidence type="ECO:0000313" key="2">
    <source>
        <dbReference type="EMBL" id="CAC5370513.1"/>
    </source>
</evidence>
<dbReference type="Pfam" id="PF00078">
    <property type="entry name" value="RVT_1"/>
    <property type="match status" value="1"/>
</dbReference>
<protein>
    <recommendedName>
        <fullName evidence="1">Reverse transcriptase domain-containing protein</fullName>
    </recommendedName>
</protein>
<proteinExistence type="predicted"/>
<dbReference type="EMBL" id="CACVKT020001710">
    <property type="protein sequence ID" value="CAC5370513.1"/>
    <property type="molecule type" value="Genomic_DNA"/>
</dbReference>
<dbReference type="InterPro" id="IPR043128">
    <property type="entry name" value="Rev_trsase/Diguanyl_cyclase"/>
</dbReference>
<dbReference type="CDD" id="cd01647">
    <property type="entry name" value="RT_LTR"/>
    <property type="match status" value="1"/>
</dbReference>
<organism evidence="2 3">
    <name type="scientific">Mytilus coruscus</name>
    <name type="common">Sea mussel</name>
    <dbReference type="NCBI Taxonomy" id="42192"/>
    <lineage>
        <taxon>Eukaryota</taxon>
        <taxon>Metazoa</taxon>
        <taxon>Spiralia</taxon>
        <taxon>Lophotrochozoa</taxon>
        <taxon>Mollusca</taxon>
        <taxon>Bivalvia</taxon>
        <taxon>Autobranchia</taxon>
        <taxon>Pteriomorphia</taxon>
        <taxon>Mytilida</taxon>
        <taxon>Mytiloidea</taxon>
        <taxon>Mytilidae</taxon>
        <taxon>Mytilinae</taxon>
        <taxon>Mytilus</taxon>
    </lineage>
</organism>
<dbReference type="PANTHER" id="PTHR37984">
    <property type="entry name" value="PROTEIN CBG26694"/>
    <property type="match status" value="1"/>
</dbReference>
<dbReference type="Proteomes" id="UP000507470">
    <property type="component" value="Unassembled WGS sequence"/>
</dbReference>
<dbReference type="InterPro" id="IPR043502">
    <property type="entry name" value="DNA/RNA_pol_sf"/>
</dbReference>
<dbReference type="FunFam" id="3.30.70.270:FF:000020">
    <property type="entry name" value="Transposon Tf2-6 polyprotein-like Protein"/>
    <property type="match status" value="1"/>
</dbReference>
<dbReference type="OrthoDB" id="116078at2759"/>
<sequence>MPFGLCNAAQTFQRIIESALHKLQWHISVLYLDDIIVIGKSFKEHLNDICKITDRPNLAWLKLKPMKCTFFRHELQFWGHVVSSNGVKRNPKKKAVSKMKTPGNVKEFRSFLGLVSNYRKFIKNFSLIAKSQFELTKPSVTWNCSEECDIAFHTLKDNLVTSPILSYPDVNGGEFILDTYASHCKLPWDYQFVAPPKQGEIGEPVVIASVNKNKVRSKTNEKPDITLTSSLIREMQSQDTELGDLLKLKIDSAGKPAFENFTSKSALFKNWIQNWELLTVQGDLLCYYWEDQNGTNRWKICTTKALKRVCSLAST</sequence>
<keyword evidence="3" id="KW-1185">Reference proteome</keyword>
<gene>
    <name evidence="2" type="ORF">MCOR_9325</name>
</gene>
<dbReference type="InterPro" id="IPR000477">
    <property type="entry name" value="RT_dom"/>
</dbReference>
<dbReference type="PANTHER" id="PTHR37984:SF5">
    <property type="entry name" value="PROTEIN NYNRIN-LIKE"/>
    <property type="match status" value="1"/>
</dbReference>